<dbReference type="PIRSF" id="PIRSF002849">
    <property type="entry name" value="AAA_ATPase_chaperone_MoxR_prd"/>
    <property type="match status" value="1"/>
</dbReference>
<dbReference type="CDD" id="cd00009">
    <property type="entry name" value="AAA"/>
    <property type="match status" value="1"/>
</dbReference>
<dbReference type="Pfam" id="PF07726">
    <property type="entry name" value="AAA_3"/>
    <property type="match status" value="1"/>
</dbReference>
<dbReference type="Pfam" id="PF17863">
    <property type="entry name" value="AAA_lid_2"/>
    <property type="match status" value="1"/>
</dbReference>
<evidence type="ECO:0000256" key="2">
    <source>
        <dbReference type="ARBA" id="ARBA00022840"/>
    </source>
</evidence>
<dbReference type="InterPro" id="IPR041628">
    <property type="entry name" value="ChlI/MoxR_AAA_lid"/>
</dbReference>
<evidence type="ECO:0000313" key="6">
    <source>
        <dbReference type="EMBL" id="KKJ00560.1"/>
    </source>
</evidence>
<protein>
    <submittedName>
        <fullName evidence="6">Magnesium chelatase</fullName>
    </submittedName>
</protein>
<dbReference type="Gene3D" id="3.40.50.300">
    <property type="entry name" value="P-loop containing nucleotide triphosphate hydrolases"/>
    <property type="match status" value="1"/>
</dbReference>
<keyword evidence="1" id="KW-0547">Nucleotide-binding</keyword>
<evidence type="ECO:0000259" key="4">
    <source>
        <dbReference type="Pfam" id="PF07726"/>
    </source>
</evidence>
<comment type="caution">
    <text evidence="6">The sequence shown here is derived from an EMBL/GenBank/DDBJ whole genome shotgun (WGS) entry which is preliminary data.</text>
</comment>
<accession>A0A0M2PWK4</accession>
<dbReference type="PANTHER" id="PTHR42759:SF5">
    <property type="entry name" value="METHANOL DEHYDROGENASE REGULATOR"/>
    <property type="match status" value="1"/>
</dbReference>
<dbReference type="OrthoDB" id="9808397at2"/>
<proteinExistence type="inferred from homology"/>
<gene>
    <name evidence="6" type="ORF">PROH_10425</name>
</gene>
<keyword evidence="7" id="KW-1185">Reference proteome</keyword>
<reference evidence="6" key="1">
    <citation type="submission" date="2012-04" db="EMBL/GenBank/DDBJ databases">
        <authorList>
            <person name="Borisov I.G."/>
            <person name="Ivanikova N.V."/>
            <person name="Pinevich A.V."/>
        </authorList>
    </citation>
    <scope>NUCLEOTIDE SEQUENCE</scope>
    <source>
        <strain evidence="6">CALU 1027</strain>
    </source>
</reference>
<dbReference type="PANTHER" id="PTHR42759">
    <property type="entry name" value="MOXR FAMILY PROTEIN"/>
    <property type="match status" value="1"/>
</dbReference>
<dbReference type="GO" id="GO:0016887">
    <property type="term" value="F:ATP hydrolysis activity"/>
    <property type="evidence" value="ECO:0007669"/>
    <property type="project" value="InterPro"/>
</dbReference>
<dbReference type="GO" id="GO:0005524">
    <property type="term" value="F:ATP binding"/>
    <property type="evidence" value="ECO:0007669"/>
    <property type="project" value="UniProtKB-KW"/>
</dbReference>
<feature type="domain" description="ChlI/MoxR AAA lid" evidence="5">
    <location>
        <begin position="247"/>
        <end position="307"/>
    </location>
</feature>
<dbReference type="Gene3D" id="1.10.8.80">
    <property type="entry name" value="Magnesium chelatase subunit I, C-Terminal domain"/>
    <property type="match status" value="1"/>
</dbReference>
<dbReference type="Proteomes" id="UP000034681">
    <property type="component" value="Unassembled WGS sequence"/>
</dbReference>
<evidence type="ECO:0000256" key="1">
    <source>
        <dbReference type="ARBA" id="ARBA00022741"/>
    </source>
</evidence>
<keyword evidence="2" id="KW-0067">ATP-binding</keyword>
<comment type="similarity">
    <text evidence="3">Belongs to the MoxR family.</text>
</comment>
<dbReference type="InterPro" id="IPR027417">
    <property type="entry name" value="P-loop_NTPase"/>
</dbReference>
<dbReference type="SUPFAM" id="SSF52540">
    <property type="entry name" value="P-loop containing nucleoside triphosphate hydrolases"/>
    <property type="match status" value="1"/>
</dbReference>
<evidence type="ECO:0000259" key="5">
    <source>
        <dbReference type="Pfam" id="PF17863"/>
    </source>
</evidence>
<sequence length="326" mass="35434">MDSVPVPSPAADVPLVGDGRSAYTRIVANIETVIKGQRSAIQKLLAAFVSGGHVLLEDYPGTGKTTLAKTLALSVAAQFKRIQFTPDLLPSDILGVSIFDQNDRSFRFHEGPIFANIVLADEINRASPRTQSALLEAMAESQVSVDGTLRKLSDLFFVIATQNPVESRGTYPLPEAQMDRFALQFSLGYISPEAEVEILSAQVQQHPLDRIQSCLSLEEVMDLKQRVKGIRVSDEIKRYVVDIVHGTRQKAGVQLGASPRASLTLMKIAQAIAFFEGREMVTPADVQFLAQDVLAHRIIMDPQARFSGLTAAGAIAEILEALPVPT</sequence>
<dbReference type="InterPro" id="IPR050764">
    <property type="entry name" value="CbbQ/NirQ/NorQ/GpvN"/>
</dbReference>
<name>A0A0M2PWK4_PROHO</name>
<feature type="domain" description="ATPase AAA-3" evidence="4">
    <location>
        <begin position="53"/>
        <end position="182"/>
    </location>
</feature>
<dbReference type="FunFam" id="3.40.50.300:FF:000640">
    <property type="entry name" value="MoxR family ATPase"/>
    <property type="match status" value="1"/>
</dbReference>
<evidence type="ECO:0000313" key="7">
    <source>
        <dbReference type="Proteomes" id="UP000034681"/>
    </source>
</evidence>
<organism evidence="6 7">
    <name type="scientific">Prochlorothrix hollandica PCC 9006 = CALU 1027</name>
    <dbReference type="NCBI Taxonomy" id="317619"/>
    <lineage>
        <taxon>Bacteria</taxon>
        <taxon>Bacillati</taxon>
        <taxon>Cyanobacteriota</taxon>
        <taxon>Cyanophyceae</taxon>
        <taxon>Prochlorotrichales</taxon>
        <taxon>Prochlorotrichaceae</taxon>
        <taxon>Prochlorothrix</taxon>
    </lineage>
</organism>
<dbReference type="EMBL" id="AJTX02000004">
    <property type="protein sequence ID" value="KKJ00560.1"/>
    <property type="molecule type" value="Genomic_DNA"/>
</dbReference>
<dbReference type="InterPro" id="IPR011703">
    <property type="entry name" value="ATPase_AAA-3"/>
</dbReference>
<dbReference type="AlphaFoldDB" id="A0A0M2PWK4"/>
<evidence type="ECO:0000256" key="3">
    <source>
        <dbReference type="ARBA" id="ARBA00061607"/>
    </source>
</evidence>
<dbReference type="eggNOG" id="COG0714">
    <property type="taxonomic scope" value="Bacteria"/>
</dbReference>
<dbReference type="STRING" id="317619.GCA_000332315_00856"/>